<dbReference type="AlphaFoldDB" id="A0A0R2LTD8"/>
<reference evidence="1 2" key="1">
    <citation type="journal article" date="2015" name="Genome Announc.">
        <title>Expanding the biotechnology potential of lactobacilli through comparative genomics of 213 strains and associated genera.</title>
        <authorList>
            <person name="Sun Z."/>
            <person name="Harris H.M."/>
            <person name="McCann A."/>
            <person name="Guo C."/>
            <person name="Argimon S."/>
            <person name="Zhang W."/>
            <person name="Yang X."/>
            <person name="Jeffery I.B."/>
            <person name="Cooney J.C."/>
            <person name="Kagawa T.F."/>
            <person name="Liu W."/>
            <person name="Song Y."/>
            <person name="Salvetti E."/>
            <person name="Wrobel A."/>
            <person name="Rasinkangas P."/>
            <person name="Parkhill J."/>
            <person name="Rea M.C."/>
            <person name="O'Sullivan O."/>
            <person name="Ritari J."/>
            <person name="Douillard F.P."/>
            <person name="Paul Ross R."/>
            <person name="Yang R."/>
            <person name="Briner A.E."/>
            <person name="Felis G.E."/>
            <person name="de Vos W.M."/>
            <person name="Barrangou R."/>
            <person name="Klaenhammer T.R."/>
            <person name="Caufield P.W."/>
            <person name="Cui Y."/>
            <person name="Zhang H."/>
            <person name="O'Toole P.W."/>
        </authorList>
    </citation>
    <scope>NUCLEOTIDE SEQUENCE [LARGE SCALE GENOMIC DNA]</scope>
    <source>
        <strain evidence="1 2">DSM 22467</strain>
    </source>
</reference>
<evidence type="ECO:0000313" key="1">
    <source>
        <dbReference type="EMBL" id="KRO04865.1"/>
    </source>
</evidence>
<proteinExistence type="predicted"/>
<gene>
    <name evidence="1" type="ORF">IV54_GL000754</name>
</gene>
<comment type="caution">
    <text evidence="1">The sequence shown here is derived from an EMBL/GenBank/DDBJ whole genome shotgun (WGS) entry which is preliminary data.</text>
</comment>
<sequence>MVLAEALSRLRARPTLKLAVLARFKVALKTVSQASGLPHGGSGWLPEAAMSHAIAHDFET</sequence>
<evidence type="ECO:0000313" key="2">
    <source>
        <dbReference type="Proteomes" id="UP000051906"/>
    </source>
</evidence>
<name>A0A0R2LTD8_9LACO</name>
<accession>A0A0R2LTD8</accession>
<protein>
    <submittedName>
        <fullName evidence="1">Uncharacterized protein</fullName>
    </submittedName>
</protein>
<dbReference type="Proteomes" id="UP000051906">
    <property type="component" value="Unassembled WGS sequence"/>
</dbReference>
<organism evidence="1 2">
    <name type="scientific">Levilactobacillus paucivorans</name>
    <dbReference type="NCBI Taxonomy" id="616990"/>
    <lineage>
        <taxon>Bacteria</taxon>
        <taxon>Bacillati</taxon>
        <taxon>Bacillota</taxon>
        <taxon>Bacilli</taxon>
        <taxon>Lactobacillales</taxon>
        <taxon>Lactobacillaceae</taxon>
        <taxon>Levilactobacillus</taxon>
    </lineage>
</organism>
<keyword evidence="2" id="KW-1185">Reference proteome</keyword>
<dbReference type="EMBL" id="JQCA01000022">
    <property type="protein sequence ID" value="KRO04865.1"/>
    <property type="molecule type" value="Genomic_DNA"/>
</dbReference>